<dbReference type="Pfam" id="PF06046">
    <property type="entry name" value="Sec6"/>
    <property type="match status" value="1"/>
</dbReference>
<dbReference type="PANTHER" id="PTHR21292:SF1">
    <property type="entry name" value="EXOCYST COMPLEX COMPONENT 3"/>
    <property type="match status" value="1"/>
</dbReference>
<gene>
    <name evidence="4" type="ORF">BABINDRAFT_39926</name>
</gene>
<protein>
    <submittedName>
        <fullName evidence="4">Uncharacterized protein</fullName>
    </submittedName>
</protein>
<sequence>MPNSLARVSELLKTEDDLAKVATIKEQFAKEKASIDVKLNAALQQQIETIMRNIRNLNSSSAKIATVKTNLLTIDAIYRDSKTSIARYDVIQEFTRMHAYIQETGELYTNMSHFHVHMKEVEALIDSELSQGIQIDSLVPQLLRIHYNLNAAANFRDRLERYAATTNSDFRSIVARIVAPLVPAEEKFRGMLHDIITGLVESLKDGNVALVLKVFRVVEYEEREDLKLALAEKLGLEAGLSLTSQRSKPREYFAFFLKSIEDSINETFQNCEDAFENKIDVLDNLDWIFNDLLMVKNELMKYAPARWCLFDRYYTFYHARMHAFINETVARDPSSEEILRILSFDKLYTDVAVNELQIAKKDIKPLFKDKEEFLDNYLTLMTDKVTEWMGNLEVREQEEFKARTHLPESADDLYTLQAITTIFQIFNQQINIAADSGYGKIVNGVVASFCAILNRRTTHWNALLRAEVDATLNSTRNNVRATIGSNAEEVSPGLLEYTIALANDQIKSVHYCETILDSYSGMLSRKYQDEVSASLNQVMDGFVDLGNNCIHSLVVIMFNDLIPNFDLILSSQWYKQKSPDKIVQPIAETLMDYLTDFESSLNGVLLDLLVDSTVDYTILYYFKAMRFKHKFKNDKLFGLVTRDVELLFPVFAPFYNSPDEVRTVEVLQRKFRVFELFMDLVSIERDQIPGTWNEILDEFSDFSLEFIEGVLSCRKDIDSAHAALLLSELKGLSEAFKYKSHAVPLVATFMKKFRLEGDIL</sequence>
<accession>A0A1E3QKR9</accession>
<evidence type="ECO:0000256" key="3">
    <source>
        <dbReference type="ARBA" id="ARBA00022483"/>
    </source>
</evidence>
<dbReference type="OrthoDB" id="190098at2759"/>
<keyword evidence="5" id="KW-1185">Reference proteome</keyword>
<dbReference type="GeneID" id="30149804"/>
<dbReference type="AlphaFoldDB" id="A0A1E3QKR9"/>
<dbReference type="RefSeq" id="XP_018983609.1">
    <property type="nucleotide sequence ID" value="XM_019131951.1"/>
</dbReference>
<keyword evidence="2" id="KW-0813">Transport</keyword>
<organism evidence="4 5">
    <name type="scientific">Babjeviella inositovora NRRL Y-12698</name>
    <dbReference type="NCBI Taxonomy" id="984486"/>
    <lineage>
        <taxon>Eukaryota</taxon>
        <taxon>Fungi</taxon>
        <taxon>Dikarya</taxon>
        <taxon>Ascomycota</taxon>
        <taxon>Saccharomycotina</taxon>
        <taxon>Pichiomycetes</taxon>
        <taxon>Serinales incertae sedis</taxon>
        <taxon>Babjeviella</taxon>
    </lineage>
</organism>
<dbReference type="PANTHER" id="PTHR21292">
    <property type="entry name" value="EXOCYST COMPLEX COMPONENT SEC6-RELATED"/>
    <property type="match status" value="1"/>
</dbReference>
<name>A0A1E3QKR9_9ASCO</name>
<dbReference type="InterPro" id="IPR042532">
    <property type="entry name" value="EXOC3/Sec6_C"/>
</dbReference>
<dbReference type="InterPro" id="IPR010326">
    <property type="entry name" value="EXOC3/Sec6"/>
</dbReference>
<dbReference type="GO" id="GO:0000149">
    <property type="term" value="F:SNARE binding"/>
    <property type="evidence" value="ECO:0007669"/>
    <property type="project" value="TreeGrafter"/>
</dbReference>
<dbReference type="STRING" id="984486.A0A1E3QKR9"/>
<dbReference type="Gene3D" id="1.10.357.50">
    <property type="match status" value="1"/>
</dbReference>
<dbReference type="GO" id="GO:0051601">
    <property type="term" value="P:exocyst localization"/>
    <property type="evidence" value="ECO:0007669"/>
    <property type="project" value="TreeGrafter"/>
</dbReference>
<proteinExistence type="inferred from homology"/>
<evidence type="ECO:0000256" key="1">
    <source>
        <dbReference type="ARBA" id="ARBA00009447"/>
    </source>
</evidence>
<dbReference type="Proteomes" id="UP000094336">
    <property type="component" value="Unassembled WGS sequence"/>
</dbReference>
<evidence type="ECO:0000313" key="5">
    <source>
        <dbReference type="Proteomes" id="UP000094336"/>
    </source>
</evidence>
<reference evidence="5" key="1">
    <citation type="submission" date="2016-05" db="EMBL/GenBank/DDBJ databases">
        <title>Comparative genomics of biotechnologically important yeasts.</title>
        <authorList>
            <consortium name="DOE Joint Genome Institute"/>
            <person name="Riley R."/>
            <person name="Haridas S."/>
            <person name="Wolfe K.H."/>
            <person name="Lopes M.R."/>
            <person name="Hittinger C.T."/>
            <person name="Goker M."/>
            <person name="Salamov A."/>
            <person name="Wisecaver J."/>
            <person name="Long T.M."/>
            <person name="Aerts A.L."/>
            <person name="Barry K."/>
            <person name="Choi C."/>
            <person name="Clum A."/>
            <person name="Coughlan A.Y."/>
            <person name="Deshpande S."/>
            <person name="Douglass A.P."/>
            <person name="Hanson S.J."/>
            <person name="Klenk H.-P."/>
            <person name="Labutti K."/>
            <person name="Lapidus A."/>
            <person name="Lindquist E."/>
            <person name="Lipzen A."/>
            <person name="Meier-Kolthoff J.P."/>
            <person name="Ohm R.A."/>
            <person name="Otillar R.P."/>
            <person name="Pangilinan J."/>
            <person name="Peng Y."/>
            <person name="Rokas A."/>
            <person name="Rosa C.A."/>
            <person name="Scheuner C."/>
            <person name="Sibirny A.A."/>
            <person name="Slot J.C."/>
            <person name="Stielow J.B."/>
            <person name="Sun H."/>
            <person name="Kurtzman C.P."/>
            <person name="Blackwell M."/>
            <person name="Grigoriev I.V."/>
            <person name="Jeffries T.W."/>
        </authorList>
    </citation>
    <scope>NUCLEOTIDE SEQUENCE [LARGE SCALE GENOMIC DNA]</scope>
    <source>
        <strain evidence="5">NRRL Y-12698</strain>
    </source>
</reference>
<evidence type="ECO:0000313" key="4">
    <source>
        <dbReference type="EMBL" id="ODQ78281.1"/>
    </source>
</evidence>
<comment type="similarity">
    <text evidence="1">Belongs to the SEC6 family.</text>
</comment>
<dbReference type="GO" id="GO:0006887">
    <property type="term" value="P:exocytosis"/>
    <property type="evidence" value="ECO:0007669"/>
    <property type="project" value="UniProtKB-KW"/>
</dbReference>
<dbReference type="EMBL" id="KV454436">
    <property type="protein sequence ID" value="ODQ78281.1"/>
    <property type="molecule type" value="Genomic_DNA"/>
</dbReference>
<dbReference type="GO" id="GO:0000145">
    <property type="term" value="C:exocyst"/>
    <property type="evidence" value="ECO:0007669"/>
    <property type="project" value="InterPro"/>
</dbReference>
<keyword evidence="3" id="KW-0268">Exocytosis</keyword>
<evidence type="ECO:0000256" key="2">
    <source>
        <dbReference type="ARBA" id="ARBA00022448"/>
    </source>
</evidence>
<dbReference type="Gene3D" id="1.10.357.70">
    <property type="entry name" value="Exocyst complex component Sec6, C-terminal domain"/>
    <property type="match status" value="1"/>
</dbReference>